<feature type="non-terminal residue" evidence="1">
    <location>
        <position position="72"/>
    </location>
</feature>
<evidence type="ECO:0000313" key="1">
    <source>
        <dbReference type="EMBL" id="SVB57823.1"/>
    </source>
</evidence>
<dbReference type="AlphaFoldDB" id="A0A382F6I7"/>
<proteinExistence type="predicted"/>
<reference evidence="1" key="1">
    <citation type="submission" date="2018-05" db="EMBL/GenBank/DDBJ databases">
        <authorList>
            <person name="Lanie J.A."/>
            <person name="Ng W.-L."/>
            <person name="Kazmierczak K.M."/>
            <person name="Andrzejewski T.M."/>
            <person name="Davidsen T.M."/>
            <person name="Wayne K.J."/>
            <person name="Tettelin H."/>
            <person name="Glass J.I."/>
            <person name="Rusch D."/>
            <person name="Podicherti R."/>
            <person name="Tsui H.-C.T."/>
            <person name="Winkler M.E."/>
        </authorList>
    </citation>
    <scope>NUCLEOTIDE SEQUENCE</scope>
</reference>
<protein>
    <submittedName>
        <fullName evidence="1">Uncharacterized protein</fullName>
    </submittedName>
</protein>
<accession>A0A382F6I7</accession>
<sequence>MAINSEIADGLTELEADFPATFVWNSTCYTCLADAESRAVSVGVQRCAWCYLFPTAVSVTKSLKMKLPLSDR</sequence>
<dbReference type="EMBL" id="UINC01047928">
    <property type="protein sequence ID" value="SVB57823.1"/>
    <property type="molecule type" value="Genomic_DNA"/>
</dbReference>
<name>A0A382F6I7_9ZZZZ</name>
<organism evidence="1">
    <name type="scientific">marine metagenome</name>
    <dbReference type="NCBI Taxonomy" id="408172"/>
    <lineage>
        <taxon>unclassified sequences</taxon>
        <taxon>metagenomes</taxon>
        <taxon>ecological metagenomes</taxon>
    </lineage>
</organism>
<gene>
    <name evidence="1" type="ORF">METZ01_LOCUS210677</name>
</gene>